<dbReference type="RefSeq" id="WP_060247588.1">
    <property type="nucleotide sequence ID" value="NZ_LPJR01000096.1"/>
</dbReference>
<evidence type="ECO:0000313" key="2">
    <source>
        <dbReference type="Proteomes" id="UP000062912"/>
    </source>
</evidence>
<sequence length="74" mass="8519">MAAKMRARHHRVLDAIAFRSQRLCVIDKEDGDDRMKIELVTDLYLLPERVTMKFDLSAFDEAIRQARADLAACP</sequence>
<dbReference type="OrthoDB" id="8612460at2"/>
<accession>A0A132E612</accession>
<evidence type="ECO:0000313" key="1">
    <source>
        <dbReference type="EMBL" id="KWF16771.1"/>
    </source>
</evidence>
<organism evidence="1 2">
    <name type="scientific">Burkholderia pseudomultivorans</name>
    <dbReference type="NCBI Taxonomy" id="1207504"/>
    <lineage>
        <taxon>Bacteria</taxon>
        <taxon>Pseudomonadati</taxon>
        <taxon>Pseudomonadota</taxon>
        <taxon>Betaproteobacteria</taxon>
        <taxon>Burkholderiales</taxon>
        <taxon>Burkholderiaceae</taxon>
        <taxon>Burkholderia</taxon>
        <taxon>Burkholderia cepacia complex</taxon>
    </lineage>
</organism>
<gene>
    <name evidence="1" type="ORF">WT56_34045</name>
</gene>
<dbReference type="EMBL" id="LPJR01000096">
    <property type="protein sequence ID" value="KWF16771.1"/>
    <property type="molecule type" value="Genomic_DNA"/>
</dbReference>
<dbReference type="Proteomes" id="UP000062912">
    <property type="component" value="Unassembled WGS sequence"/>
</dbReference>
<proteinExistence type="predicted"/>
<comment type="caution">
    <text evidence="1">The sequence shown here is derived from an EMBL/GenBank/DDBJ whole genome shotgun (WGS) entry which is preliminary data.</text>
</comment>
<dbReference type="AlphaFoldDB" id="A0A132E612"/>
<reference evidence="1 2" key="1">
    <citation type="submission" date="2015-11" db="EMBL/GenBank/DDBJ databases">
        <title>Expanding the genomic diversity of Burkholderia species for the development of highly accurate diagnostics.</title>
        <authorList>
            <person name="Sahl J."/>
            <person name="Keim P."/>
            <person name="Wagner D."/>
        </authorList>
    </citation>
    <scope>NUCLEOTIDE SEQUENCE [LARGE SCALE GENOMIC DNA]</scope>
    <source>
        <strain evidence="1 2">MSMB368WGS</strain>
    </source>
</reference>
<protein>
    <submittedName>
        <fullName evidence="1">Uncharacterized protein</fullName>
    </submittedName>
</protein>
<name>A0A132E612_9BURK</name>